<evidence type="ECO:0000313" key="2">
    <source>
        <dbReference type="Proteomes" id="UP001139028"/>
    </source>
</evidence>
<evidence type="ECO:0000313" key="1">
    <source>
        <dbReference type="EMBL" id="MCO1335259.1"/>
    </source>
</evidence>
<protein>
    <submittedName>
        <fullName evidence="1">Uncharacterized protein</fullName>
    </submittedName>
</protein>
<accession>A0A9X2EP71</accession>
<dbReference type="AlphaFoldDB" id="A0A9X2EP71"/>
<organism evidence="1 2">
    <name type="scientific">Microbulbifer okhotskensis</name>
    <dbReference type="NCBI Taxonomy" id="2926617"/>
    <lineage>
        <taxon>Bacteria</taxon>
        <taxon>Pseudomonadati</taxon>
        <taxon>Pseudomonadota</taxon>
        <taxon>Gammaproteobacteria</taxon>
        <taxon>Cellvibrionales</taxon>
        <taxon>Microbulbiferaceae</taxon>
        <taxon>Microbulbifer</taxon>
    </lineage>
</organism>
<sequence length="52" mass="5548">MAALIPSSGSRFEDMPSAVSLPLKVYVDLRKYNQRLLCPGGACALIEAPALI</sequence>
<dbReference type="EMBL" id="JALBWM010000055">
    <property type="protein sequence ID" value="MCO1335259.1"/>
    <property type="molecule type" value="Genomic_DNA"/>
</dbReference>
<comment type="caution">
    <text evidence="1">The sequence shown here is derived from an EMBL/GenBank/DDBJ whole genome shotgun (WGS) entry which is preliminary data.</text>
</comment>
<dbReference type="RefSeq" id="WP_252468646.1">
    <property type="nucleotide sequence ID" value="NZ_JALBWM010000055.1"/>
</dbReference>
<reference evidence="1" key="1">
    <citation type="journal article" date="2022" name="Arch. Microbiol.">
        <title>Microbulbifer okhotskensis sp. nov., isolated from a deep bottom sediment of the Okhotsk Sea.</title>
        <authorList>
            <person name="Romanenko L."/>
            <person name="Kurilenko V."/>
            <person name="Otstavnykh N."/>
            <person name="Velansky P."/>
            <person name="Isaeva M."/>
            <person name="Mikhailov V."/>
        </authorList>
    </citation>
    <scope>NUCLEOTIDE SEQUENCE</scope>
    <source>
        <strain evidence="1">OS29</strain>
    </source>
</reference>
<name>A0A9X2EP71_9GAMM</name>
<proteinExistence type="predicted"/>
<dbReference type="Proteomes" id="UP001139028">
    <property type="component" value="Unassembled WGS sequence"/>
</dbReference>
<gene>
    <name evidence="1" type="ORF">MO867_13040</name>
</gene>
<keyword evidence="2" id="KW-1185">Reference proteome</keyword>